<evidence type="ECO:0000313" key="1">
    <source>
        <dbReference type="EMBL" id="WNQ09998.1"/>
    </source>
</evidence>
<dbReference type="Proteomes" id="UP001305702">
    <property type="component" value="Chromosome"/>
</dbReference>
<accession>A0AA96LB87</accession>
<keyword evidence="2" id="KW-1185">Reference proteome</keyword>
<dbReference type="KEGG" id="paun:MJA45_20575"/>
<dbReference type="RefSeq" id="WP_315603772.1">
    <property type="nucleotide sequence ID" value="NZ_CP130318.1"/>
</dbReference>
<dbReference type="AlphaFoldDB" id="A0AA96LB87"/>
<name>A0AA96LB87_9BACL</name>
<evidence type="ECO:0000313" key="2">
    <source>
        <dbReference type="Proteomes" id="UP001305702"/>
    </source>
</evidence>
<dbReference type="EMBL" id="CP130318">
    <property type="protein sequence ID" value="WNQ09998.1"/>
    <property type="molecule type" value="Genomic_DNA"/>
</dbReference>
<reference evidence="1 2" key="1">
    <citation type="submission" date="2022-02" db="EMBL/GenBank/DDBJ databases">
        <title>Paenibacillus sp. MBLB1776 Whole Genome Shotgun Sequencing.</title>
        <authorList>
            <person name="Hwang C.Y."/>
            <person name="Cho E.-S."/>
            <person name="Seo M.-J."/>
        </authorList>
    </citation>
    <scope>NUCLEOTIDE SEQUENCE [LARGE SCALE GENOMIC DNA]</scope>
    <source>
        <strain evidence="1 2">MBLB1776</strain>
    </source>
</reference>
<proteinExistence type="predicted"/>
<sequence length="65" mass="7092">MKVTGLTLAVVLAGFLMAMSGRMPIGDKSLSESVQTGGTNPNPHNIDVERFERIQAQTGHYSRFK</sequence>
<gene>
    <name evidence="1" type="ORF">MJA45_20575</name>
</gene>
<organism evidence="1 2">
    <name type="scientific">Paenibacillus aurantius</name>
    <dbReference type="NCBI Taxonomy" id="2918900"/>
    <lineage>
        <taxon>Bacteria</taxon>
        <taxon>Bacillati</taxon>
        <taxon>Bacillota</taxon>
        <taxon>Bacilli</taxon>
        <taxon>Bacillales</taxon>
        <taxon>Paenibacillaceae</taxon>
        <taxon>Paenibacillus</taxon>
    </lineage>
</organism>
<protein>
    <submittedName>
        <fullName evidence="1">Uncharacterized protein</fullName>
    </submittedName>
</protein>